<evidence type="ECO:0000313" key="2">
    <source>
        <dbReference type="Proteomes" id="UP000620046"/>
    </source>
</evidence>
<accession>A0ABQ1FV57</accession>
<gene>
    <name evidence="1" type="ORF">GCM10010981_19550</name>
</gene>
<name>A0ABQ1FV57_9GAMM</name>
<protein>
    <submittedName>
        <fullName evidence="1">Uncharacterized protein</fullName>
    </submittedName>
</protein>
<dbReference type="Proteomes" id="UP000620046">
    <property type="component" value="Unassembled WGS sequence"/>
</dbReference>
<proteinExistence type="predicted"/>
<keyword evidence="2" id="KW-1185">Reference proteome</keyword>
<reference evidence="2" key="1">
    <citation type="journal article" date="2019" name="Int. J. Syst. Evol. Microbiol.">
        <title>The Global Catalogue of Microorganisms (GCM) 10K type strain sequencing project: providing services to taxonomists for standard genome sequencing and annotation.</title>
        <authorList>
            <consortium name="The Broad Institute Genomics Platform"/>
            <consortium name="The Broad Institute Genome Sequencing Center for Infectious Disease"/>
            <person name="Wu L."/>
            <person name="Ma J."/>
        </authorList>
    </citation>
    <scope>NUCLEOTIDE SEQUENCE [LARGE SCALE GENOMIC DNA]</scope>
    <source>
        <strain evidence="2">CGMCC 1.15439</strain>
    </source>
</reference>
<organism evidence="1 2">
    <name type="scientific">Dyella nitratireducens</name>
    <dbReference type="NCBI Taxonomy" id="1849580"/>
    <lineage>
        <taxon>Bacteria</taxon>
        <taxon>Pseudomonadati</taxon>
        <taxon>Pseudomonadota</taxon>
        <taxon>Gammaproteobacteria</taxon>
        <taxon>Lysobacterales</taxon>
        <taxon>Rhodanobacteraceae</taxon>
        <taxon>Dyella</taxon>
    </lineage>
</organism>
<evidence type="ECO:0000313" key="1">
    <source>
        <dbReference type="EMBL" id="GGA30598.1"/>
    </source>
</evidence>
<dbReference type="EMBL" id="BMJA01000001">
    <property type="protein sequence ID" value="GGA30598.1"/>
    <property type="molecule type" value="Genomic_DNA"/>
</dbReference>
<sequence>MSAECSGYGAGAVAGVGLNVGISTLTVMRGIDVIIVKHVHKTKTPPCLHAEGRNVRRDRLAIR</sequence>
<comment type="caution">
    <text evidence="1">The sequence shown here is derived from an EMBL/GenBank/DDBJ whole genome shotgun (WGS) entry which is preliminary data.</text>
</comment>